<sequence>MWELIEQAITSFIASFAFAMIFHTPPKLLMKCGFIGMLGWIAYWGSVSLHIDEVPATIIGAFLVAVLSQVFARRYKTPVIIFSVAGIIPLVPGGMAYDAMRKFVENDYYYAVSLAAKAFLISGSIAIGLMFSEVINQLMYKRKTRKSNGSI</sequence>
<dbReference type="PANTHER" id="PTHR34390">
    <property type="entry name" value="UPF0442 PROTEIN YJJB-RELATED"/>
    <property type="match status" value="1"/>
</dbReference>
<evidence type="ECO:0000256" key="7">
    <source>
        <dbReference type="ARBA" id="ARBA00034125"/>
    </source>
</evidence>
<evidence type="ECO:0000313" key="10">
    <source>
        <dbReference type="EMBL" id="RVT61468.1"/>
    </source>
</evidence>
<evidence type="ECO:0000256" key="1">
    <source>
        <dbReference type="ARBA" id="ARBA00004651"/>
    </source>
</evidence>
<evidence type="ECO:0000256" key="4">
    <source>
        <dbReference type="ARBA" id="ARBA00022692"/>
    </source>
</evidence>
<evidence type="ECO:0000256" key="6">
    <source>
        <dbReference type="ARBA" id="ARBA00023136"/>
    </source>
</evidence>
<comment type="subcellular location">
    <subcellularLocation>
        <location evidence="1">Cell membrane</location>
        <topology evidence="1">Multi-pass membrane protein</topology>
    </subcellularLocation>
</comment>
<organism evidence="10 11">
    <name type="scientific">Niallia taxi</name>
    <dbReference type="NCBI Taxonomy" id="2499688"/>
    <lineage>
        <taxon>Bacteria</taxon>
        <taxon>Bacillati</taxon>
        <taxon>Bacillota</taxon>
        <taxon>Bacilli</taxon>
        <taxon>Bacillales</taxon>
        <taxon>Bacillaceae</taxon>
        <taxon>Niallia</taxon>
    </lineage>
</organism>
<dbReference type="PANTHER" id="PTHR34390:SF1">
    <property type="entry name" value="SUCCINATE TRANSPORTER SUBUNIT YJJB-RELATED"/>
    <property type="match status" value="1"/>
</dbReference>
<feature type="transmembrane region" description="Helical" evidence="8">
    <location>
        <begin position="28"/>
        <end position="48"/>
    </location>
</feature>
<keyword evidence="4 8" id="KW-0812">Transmembrane</keyword>
<comment type="similarity">
    <text evidence="7">Belongs to the ThrE exporter (TC 2.A.79) family.</text>
</comment>
<keyword evidence="2" id="KW-1003">Cell membrane</keyword>
<dbReference type="GeneID" id="87616600"/>
<accession>A0A437K9R6</accession>
<keyword evidence="6 8" id="KW-0472">Membrane</keyword>
<dbReference type="RefSeq" id="WP_127738925.1">
    <property type="nucleotide sequence ID" value="NZ_CAJCKN010000004.1"/>
</dbReference>
<dbReference type="InterPro" id="IPR024528">
    <property type="entry name" value="ThrE_2"/>
</dbReference>
<feature type="transmembrane region" description="Helical" evidence="8">
    <location>
        <begin position="54"/>
        <end position="72"/>
    </location>
</feature>
<dbReference type="Proteomes" id="UP000288024">
    <property type="component" value="Unassembled WGS sequence"/>
</dbReference>
<comment type="caution">
    <text evidence="10">The sequence shown here is derived from an EMBL/GenBank/DDBJ whole genome shotgun (WGS) entry which is preliminary data.</text>
</comment>
<keyword evidence="3" id="KW-0997">Cell inner membrane</keyword>
<feature type="transmembrane region" description="Helical" evidence="8">
    <location>
        <begin position="109"/>
        <end position="135"/>
    </location>
</feature>
<dbReference type="GO" id="GO:0015744">
    <property type="term" value="P:succinate transport"/>
    <property type="evidence" value="ECO:0007669"/>
    <property type="project" value="TreeGrafter"/>
</dbReference>
<evidence type="ECO:0000256" key="8">
    <source>
        <dbReference type="SAM" id="Phobius"/>
    </source>
</evidence>
<keyword evidence="5 8" id="KW-1133">Transmembrane helix</keyword>
<evidence type="ECO:0000256" key="5">
    <source>
        <dbReference type="ARBA" id="ARBA00022989"/>
    </source>
</evidence>
<dbReference type="EMBL" id="RZTZ01000005">
    <property type="protein sequence ID" value="RVT61468.1"/>
    <property type="molecule type" value="Genomic_DNA"/>
</dbReference>
<dbReference type="InterPro" id="IPR050539">
    <property type="entry name" value="ThrE_Dicarb/AminoAcid_Exp"/>
</dbReference>
<dbReference type="GO" id="GO:0005886">
    <property type="term" value="C:plasma membrane"/>
    <property type="evidence" value="ECO:0007669"/>
    <property type="project" value="UniProtKB-SubCell"/>
</dbReference>
<gene>
    <name evidence="10" type="ORF">EM808_14555</name>
</gene>
<keyword evidence="11" id="KW-1185">Reference proteome</keyword>
<proteinExistence type="inferred from homology"/>
<dbReference type="AlphaFoldDB" id="A0A437K9R6"/>
<feature type="domain" description="Threonine/Serine exporter ThrE" evidence="9">
    <location>
        <begin position="7"/>
        <end position="135"/>
    </location>
</feature>
<protein>
    <submittedName>
        <fullName evidence="10">Threonine/serine exporter</fullName>
    </submittedName>
</protein>
<evidence type="ECO:0000256" key="3">
    <source>
        <dbReference type="ARBA" id="ARBA00022519"/>
    </source>
</evidence>
<evidence type="ECO:0000256" key="2">
    <source>
        <dbReference type="ARBA" id="ARBA00022475"/>
    </source>
</evidence>
<name>A0A437K9R6_9BACI</name>
<dbReference type="Pfam" id="PF12821">
    <property type="entry name" value="ThrE_2"/>
    <property type="match status" value="1"/>
</dbReference>
<evidence type="ECO:0000313" key="11">
    <source>
        <dbReference type="Proteomes" id="UP000288024"/>
    </source>
</evidence>
<reference evidence="10 11" key="1">
    <citation type="submission" date="2019-01" db="EMBL/GenBank/DDBJ databases">
        <title>Bacillus sp. M5HDSG1-1, whole genome shotgun sequence.</title>
        <authorList>
            <person name="Tuo L."/>
        </authorList>
    </citation>
    <scope>NUCLEOTIDE SEQUENCE [LARGE SCALE GENOMIC DNA]</scope>
    <source>
        <strain evidence="10 11">M5HDSG1-1</strain>
    </source>
</reference>
<evidence type="ECO:0000259" key="9">
    <source>
        <dbReference type="Pfam" id="PF12821"/>
    </source>
</evidence>
<feature type="transmembrane region" description="Helical" evidence="8">
    <location>
        <begin position="79"/>
        <end position="97"/>
    </location>
</feature>